<accession>W9NER6</accession>
<dbReference type="HOGENOM" id="CLU_1261567_0_0_1"/>
<name>W9NER6_FUSOX</name>
<gene>
    <name evidence="2" type="ORF">FOVG_17507</name>
</gene>
<organism evidence="2">
    <name type="scientific">Fusarium oxysporum f. sp. pisi HDV247</name>
    <dbReference type="NCBI Taxonomy" id="1080344"/>
    <lineage>
        <taxon>Eukaryota</taxon>
        <taxon>Fungi</taxon>
        <taxon>Dikarya</taxon>
        <taxon>Ascomycota</taxon>
        <taxon>Pezizomycotina</taxon>
        <taxon>Sordariomycetes</taxon>
        <taxon>Hypocreomycetidae</taxon>
        <taxon>Hypocreales</taxon>
        <taxon>Nectriaceae</taxon>
        <taxon>Fusarium</taxon>
        <taxon>Fusarium oxysporum species complex</taxon>
    </lineage>
</organism>
<reference evidence="2" key="1">
    <citation type="submission" date="2011-10" db="EMBL/GenBank/DDBJ databases">
        <title>The Genome Sequence of Fusarium oxysporum HDV247.</title>
        <authorList>
            <consortium name="The Broad Institute Genome Sequencing Platform"/>
            <person name="Ma L.-J."/>
            <person name="Gale L.R."/>
            <person name="Schwartz D.C."/>
            <person name="Zhou S."/>
            <person name="Corby-Kistler H."/>
            <person name="Young S.K."/>
            <person name="Zeng Q."/>
            <person name="Gargeya S."/>
            <person name="Fitzgerald M."/>
            <person name="Haas B."/>
            <person name="Abouelleil A."/>
            <person name="Alvarado L."/>
            <person name="Arachchi H.M."/>
            <person name="Berlin A."/>
            <person name="Brown A."/>
            <person name="Chapman S.B."/>
            <person name="Chen Z."/>
            <person name="Dunbar C."/>
            <person name="Freedman E."/>
            <person name="Gearin G."/>
            <person name="Goldberg J."/>
            <person name="Griggs A."/>
            <person name="Gujja S."/>
            <person name="Heiman D."/>
            <person name="Howarth C."/>
            <person name="Larson L."/>
            <person name="Lui A."/>
            <person name="MacDonald P.J.P."/>
            <person name="Montmayeur A."/>
            <person name="Murphy C."/>
            <person name="Neiman D."/>
            <person name="Pearson M."/>
            <person name="Priest M."/>
            <person name="Roberts A."/>
            <person name="Saif S."/>
            <person name="Shea T."/>
            <person name="Shenoy N."/>
            <person name="Sisk P."/>
            <person name="Stolte C."/>
            <person name="Sykes S."/>
            <person name="Wortman J."/>
            <person name="Nusbaum C."/>
            <person name="Birren B."/>
        </authorList>
    </citation>
    <scope>NUCLEOTIDE SEQUENCE [LARGE SCALE GENOMIC DNA]</scope>
    <source>
        <strain evidence="2">HDV247</strain>
    </source>
</reference>
<evidence type="ECO:0000256" key="1">
    <source>
        <dbReference type="SAM" id="MobiDB-lite"/>
    </source>
</evidence>
<reference evidence="2" key="2">
    <citation type="submission" date="2012-05" db="EMBL/GenBank/DDBJ databases">
        <title>Annotation of the Genome Sequence of Fusarium oxysporum HDV247.</title>
        <authorList>
            <consortium name="The Broad Institute Genomics Platform"/>
            <person name="Ma L.-J."/>
            <person name="Corby-Kistler H."/>
            <person name="Broz K."/>
            <person name="Gale L.R."/>
            <person name="Jonkers W."/>
            <person name="O'Donnell K."/>
            <person name="Ploetz R."/>
            <person name="Steinberg C."/>
            <person name="Schwartz D.C."/>
            <person name="VanEtten H."/>
            <person name="Zhou S."/>
            <person name="Young S.K."/>
            <person name="Zeng Q."/>
            <person name="Gargeya S."/>
            <person name="Fitzgerald M."/>
            <person name="Abouelleil A."/>
            <person name="Alvarado L."/>
            <person name="Chapman S.B."/>
            <person name="Gainer-Dewar J."/>
            <person name="Goldberg J."/>
            <person name="Griggs A."/>
            <person name="Gujja S."/>
            <person name="Hansen M."/>
            <person name="Howarth C."/>
            <person name="Imamovic A."/>
            <person name="Ireland A."/>
            <person name="Larimer J."/>
            <person name="McCowan C."/>
            <person name="Murphy C."/>
            <person name="Pearson M."/>
            <person name="Poon T.W."/>
            <person name="Priest M."/>
            <person name="Roberts A."/>
            <person name="Saif S."/>
            <person name="Shea T."/>
            <person name="Sykes S."/>
            <person name="Wortman J."/>
            <person name="Nusbaum C."/>
            <person name="Birren B."/>
        </authorList>
    </citation>
    <scope>NUCLEOTIDE SEQUENCE</scope>
    <source>
        <strain evidence="2">HDV247</strain>
    </source>
</reference>
<feature type="region of interest" description="Disordered" evidence="1">
    <location>
        <begin position="83"/>
        <end position="108"/>
    </location>
</feature>
<proteinExistence type="predicted"/>
<protein>
    <submittedName>
        <fullName evidence="2">Uncharacterized protein</fullName>
    </submittedName>
</protein>
<sequence>MHEMGKQMVEIKEQMTKELQRVREQLETIAANARDGRGIPGFSNSYERHRYCGADNATIESQDRGRTHPHFFNAICAGEAADPGGDGTGSVRIPDGAGSHRQTTQAQDAETALLQRPATDLPAHAILSQGDDNIFVHSPELPTFSLLKHCGVSLRTKTQKERWYMEMVTPRGLNIRRENSRKVSMSLQVISVAEGRLAIVSEVIKSTLFGVVEPYQQSR</sequence>
<dbReference type="EMBL" id="JH651022">
    <property type="protein sequence ID" value="EXA31189.1"/>
    <property type="molecule type" value="Genomic_DNA"/>
</dbReference>
<evidence type="ECO:0000313" key="2">
    <source>
        <dbReference type="EMBL" id="EXA31189.1"/>
    </source>
</evidence>
<dbReference type="Proteomes" id="UP000030751">
    <property type="component" value="Unassembled WGS sequence"/>
</dbReference>
<dbReference type="AlphaFoldDB" id="W9NER6"/>